<proteinExistence type="predicted"/>
<organism evidence="1 2">
    <name type="scientific">Gymnopilus dilepis</name>
    <dbReference type="NCBI Taxonomy" id="231916"/>
    <lineage>
        <taxon>Eukaryota</taxon>
        <taxon>Fungi</taxon>
        <taxon>Dikarya</taxon>
        <taxon>Basidiomycota</taxon>
        <taxon>Agaricomycotina</taxon>
        <taxon>Agaricomycetes</taxon>
        <taxon>Agaricomycetidae</taxon>
        <taxon>Agaricales</taxon>
        <taxon>Agaricineae</taxon>
        <taxon>Hymenogastraceae</taxon>
        <taxon>Gymnopilus</taxon>
    </lineage>
</organism>
<sequence length="221" mass="24935">MPRTKEPLFLSDLDDDERTISIGIGLFSRRNIAVPMWALVFDARTNYIIDISGYNVVSIYRKPKPSPRCSDDFVWALKRPGEWSASELEDPIAIIHVGEIKATLESFKEFLLGIEPGPGASLDNPGNLSAWGPPAWVIRALNCLDTEFGKKEAEQTSRQHGYRRSIPMTETRFLACSPRAIHPNISNNLEMLKKEKRGLHPGRPVVRYTLKALYELGAMNR</sequence>
<keyword evidence="2" id="KW-1185">Reference proteome</keyword>
<dbReference type="Proteomes" id="UP000284706">
    <property type="component" value="Unassembled WGS sequence"/>
</dbReference>
<evidence type="ECO:0000313" key="1">
    <source>
        <dbReference type="EMBL" id="PPQ95185.1"/>
    </source>
</evidence>
<name>A0A409XWS4_9AGAR</name>
<dbReference type="AlphaFoldDB" id="A0A409XWS4"/>
<comment type="caution">
    <text evidence="1">The sequence shown here is derived from an EMBL/GenBank/DDBJ whole genome shotgun (WGS) entry which is preliminary data.</text>
</comment>
<protein>
    <submittedName>
        <fullName evidence="1">Uncharacterized protein</fullName>
    </submittedName>
</protein>
<gene>
    <name evidence="1" type="ORF">CVT26_014876</name>
</gene>
<dbReference type="EMBL" id="NHYE01001431">
    <property type="protein sequence ID" value="PPQ95185.1"/>
    <property type="molecule type" value="Genomic_DNA"/>
</dbReference>
<dbReference type="InParanoid" id="A0A409XWS4"/>
<accession>A0A409XWS4</accession>
<evidence type="ECO:0000313" key="2">
    <source>
        <dbReference type="Proteomes" id="UP000284706"/>
    </source>
</evidence>
<reference evidence="1 2" key="1">
    <citation type="journal article" date="2018" name="Evol. Lett.">
        <title>Horizontal gene cluster transfer increased hallucinogenic mushroom diversity.</title>
        <authorList>
            <person name="Reynolds H.T."/>
            <person name="Vijayakumar V."/>
            <person name="Gluck-Thaler E."/>
            <person name="Korotkin H.B."/>
            <person name="Matheny P.B."/>
            <person name="Slot J.C."/>
        </authorList>
    </citation>
    <scope>NUCLEOTIDE SEQUENCE [LARGE SCALE GENOMIC DNA]</scope>
    <source>
        <strain evidence="1 2">SRW20</strain>
    </source>
</reference>